<dbReference type="AlphaFoldDB" id="A0A344PKU3"/>
<evidence type="ECO:0000259" key="2">
    <source>
        <dbReference type="Pfam" id="PF07486"/>
    </source>
</evidence>
<dbReference type="GO" id="GO:0016787">
    <property type="term" value="F:hydrolase activity"/>
    <property type="evidence" value="ECO:0007669"/>
    <property type="project" value="UniProtKB-KW"/>
</dbReference>
<dbReference type="InterPro" id="IPR042047">
    <property type="entry name" value="SleB_dom1"/>
</dbReference>
<evidence type="ECO:0000256" key="1">
    <source>
        <dbReference type="SAM" id="SignalP"/>
    </source>
</evidence>
<keyword evidence="4" id="KW-1185">Reference proteome</keyword>
<evidence type="ECO:0000313" key="3">
    <source>
        <dbReference type="EMBL" id="AXC49998.1"/>
    </source>
</evidence>
<dbReference type="RefSeq" id="WP_114076317.1">
    <property type="nucleotide sequence ID" value="NZ_CP030918.1"/>
</dbReference>
<feature type="domain" description="Cell wall hydrolase SleB" evidence="2">
    <location>
        <begin position="57"/>
        <end position="164"/>
    </location>
</feature>
<protein>
    <submittedName>
        <fullName evidence="3">Cell wall hydrolase</fullName>
    </submittedName>
</protein>
<dbReference type="OrthoDB" id="9785345at2"/>
<gene>
    <name evidence="3" type="ORF">DRW48_10105</name>
</gene>
<accession>A0A344PKU3</accession>
<dbReference type="Pfam" id="PF07486">
    <property type="entry name" value="Hydrolase_2"/>
    <property type="match status" value="1"/>
</dbReference>
<name>A0A344PKU3_9RHOB</name>
<keyword evidence="1" id="KW-0732">Signal</keyword>
<organism evidence="3 4">
    <name type="scientific">Paracoccus suum</name>
    <dbReference type="NCBI Taxonomy" id="2259340"/>
    <lineage>
        <taxon>Bacteria</taxon>
        <taxon>Pseudomonadati</taxon>
        <taxon>Pseudomonadota</taxon>
        <taxon>Alphaproteobacteria</taxon>
        <taxon>Rhodobacterales</taxon>
        <taxon>Paracoccaceae</taxon>
        <taxon>Paracoccus</taxon>
    </lineage>
</organism>
<dbReference type="InterPro" id="IPR011105">
    <property type="entry name" value="Cell_wall_hydrolase_SleB"/>
</dbReference>
<evidence type="ECO:0000313" key="4">
    <source>
        <dbReference type="Proteomes" id="UP000252023"/>
    </source>
</evidence>
<feature type="chain" id="PRO_5016773319" evidence="1">
    <location>
        <begin position="20"/>
        <end position="175"/>
    </location>
</feature>
<sequence>MYSLLARVARATLAATVFAATFTVSLALPDPASASPTNSSPAELKCLAEALYFEARGEPLAGQKAVAEVILNRRDSGRFPTSICGVVKQGGKGGCQFSYHCGGANRAIREKSAYMRVKRVAEAALAGSPRNLTGGATYFHTPAVRPSWSKRFTRTARIGRHIFYRPGKSQRVASN</sequence>
<dbReference type="EMBL" id="CP030918">
    <property type="protein sequence ID" value="AXC49998.1"/>
    <property type="molecule type" value="Genomic_DNA"/>
</dbReference>
<feature type="signal peptide" evidence="1">
    <location>
        <begin position="1"/>
        <end position="19"/>
    </location>
</feature>
<dbReference type="Gene3D" id="6.20.240.60">
    <property type="match status" value="1"/>
</dbReference>
<dbReference type="Proteomes" id="UP000252023">
    <property type="component" value="Chromosome"/>
</dbReference>
<reference evidence="4" key="1">
    <citation type="submission" date="2018-07" db="EMBL/GenBank/DDBJ databases">
        <title>Genome sequencing of Paracoccus sp. SC2-6.</title>
        <authorList>
            <person name="Heo J."/>
            <person name="Kim S.-J."/>
            <person name="Kwon S.-W."/>
        </authorList>
    </citation>
    <scope>NUCLEOTIDE SEQUENCE [LARGE SCALE GENOMIC DNA]</scope>
    <source>
        <strain evidence="4">SC2-6</strain>
    </source>
</reference>
<keyword evidence="3" id="KW-0378">Hydrolase</keyword>
<proteinExistence type="predicted"/>
<dbReference type="KEGG" id="pars:DRW48_10105"/>
<dbReference type="Gene3D" id="1.10.10.2520">
    <property type="entry name" value="Cell wall hydrolase SleB, domain 1"/>
    <property type="match status" value="1"/>
</dbReference>